<keyword evidence="3" id="KW-0548">Nucleotidyltransferase</keyword>
<comment type="caution">
    <text evidence="3">The sequence shown here is derived from an EMBL/GenBank/DDBJ whole genome shotgun (WGS) entry which is preliminary data.</text>
</comment>
<feature type="compositionally biased region" description="Low complexity" evidence="1">
    <location>
        <begin position="295"/>
        <end position="305"/>
    </location>
</feature>
<dbReference type="InterPro" id="IPR036873">
    <property type="entry name" value="Rhodanese-like_dom_sf"/>
</dbReference>
<reference evidence="3 4" key="1">
    <citation type="submission" date="2021-04" db="EMBL/GenBank/DDBJ databases">
        <title>Ruania sp. nov., isolated from sandy soil of mangrove forest.</title>
        <authorList>
            <person name="Ge X."/>
            <person name="Huang R."/>
            <person name="Liu W."/>
        </authorList>
    </citation>
    <scope>NUCLEOTIDE SEQUENCE [LARGE SCALE GENOMIC DNA]</scope>
    <source>
        <strain evidence="3 4">N2-46</strain>
    </source>
</reference>
<dbReference type="PANTHER" id="PTHR10953">
    <property type="entry name" value="UBIQUITIN-ACTIVATING ENZYME E1"/>
    <property type="match status" value="1"/>
</dbReference>
<protein>
    <submittedName>
        <fullName evidence="3">ThiF family adenylyltransferase</fullName>
    </submittedName>
</protein>
<dbReference type="PANTHER" id="PTHR10953:SF102">
    <property type="entry name" value="ADENYLYLTRANSFERASE AND SULFURTRANSFERASE MOCS3"/>
    <property type="match status" value="1"/>
</dbReference>
<dbReference type="Gene3D" id="3.40.250.10">
    <property type="entry name" value="Rhodanese-like domain"/>
    <property type="match status" value="1"/>
</dbReference>
<dbReference type="SMART" id="SM00450">
    <property type="entry name" value="RHOD"/>
    <property type="match status" value="1"/>
</dbReference>
<dbReference type="Pfam" id="PF00899">
    <property type="entry name" value="ThiF"/>
    <property type="match status" value="1"/>
</dbReference>
<evidence type="ECO:0000259" key="2">
    <source>
        <dbReference type="PROSITE" id="PS50206"/>
    </source>
</evidence>
<feature type="region of interest" description="Disordered" evidence="1">
    <location>
        <begin position="258"/>
        <end position="311"/>
    </location>
</feature>
<accession>A0ABS7SFR1</accession>
<dbReference type="EMBL" id="JAGSHT010000023">
    <property type="protein sequence ID" value="MBZ2199187.1"/>
    <property type="molecule type" value="Genomic_DNA"/>
</dbReference>
<dbReference type="InterPro" id="IPR045886">
    <property type="entry name" value="ThiF/MoeB/HesA"/>
</dbReference>
<keyword evidence="4" id="KW-1185">Reference proteome</keyword>
<dbReference type="Gene3D" id="3.40.50.720">
    <property type="entry name" value="NAD(P)-binding Rossmann-like Domain"/>
    <property type="match status" value="1"/>
</dbReference>
<dbReference type="CDD" id="cd00158">
    <property type="entry name" value="RHOD"/>
    <property type="match status" value="1"/>
</dbReference>
<keyword evidence="3" id="KW-0808">Transferase</keyword>
<dbReference type="RefSeq" id="WP_223411195.1">
    <property type="nucleotide sequence ID" value="NZ_JAGSHT010000023.1"/>
</dbReference>
<evidence type="ECO:0000313" key="4">
    <source>
        <dbReference type="Proteomes" id="UP000826651"/>
    </source>
</evidence>
<sequence length="408" mass="42804">MPLPPLVAPGPPLTRADSERLARHLMLPQVGEDGQRRIMAAKVAVVGAGGLGSPVLQYLAAAGVGTIAIIDDDVVERSNLQRQVLHTVADLGRRKVDSAAEKIAEIAPQAALIKHAVRLDAYNAEQFLGGYDVVLDGTDNFTTRYAVNDTCARLGIPLVWASIFQFDAQISVFWSRPPAPAVPVTLRDLFPQAPPEGSVPSCAEAGVLGVLCGQVGSVMAAEALKLIAGFGEPLLGRVLVVDALNARWSEIPLRPAAPAVRVPPGTPATVVPPPPGGYPAPTAGPPPTAGPSPTAPARATHAAPSGPGRITPAELNRRLEARRHRQDDFELVDVRDPVEFAQNSIPGAQLIPLSFALTEAGRTGLDTATEVILYCKTGPRADRAATAFERAGFRTTVLAGGIDAWEAR</sequence>
<feature type="compositionally biased region" description="Pro residues" evidence="1">
    <location>
        <begin position="264"/>
        <end position="294"/>
    </location>
</feature>
<gene>
    <name evidence="3" type="ORF">KCQ71_23785</name>
</gene>
<evidence type="ECO:0000256" key="1">
    <source>
        <dbReference type="SAM" id="MobiDB-lite"/>
    </source>
</evidence>
<dbReference type="SUPFAM" id="SSF69572">
    <property type="entry name" value="Activating enzymes of the ubiquitin-like proteins"/>
    <property type="match status" value="1"/>
</dbReference>
<proteinExistence type="predicted"/>
<dbReference type="GO" id="GO:0016779">
    <property type="term" value="F:nucleotidyltransferase activity"/>
    <property type="evidence" value="ECO:0007669"/>
    <property type="project" value="UniProtKB-KW"/>
</dbReference>
<dbReference type="SUPFAM" id="SSF52821">
    <property type="entry name" value="Rhodanese/Cell cycle control phosphatase"/>
    <property type="match status" value="1"/>
</dbReference>
<dbReference type="InterPro" id="IPR000594">
    <property type="entry name" value="ThiF_NAD_FAD-bd"/>
</dbReference>
<dbReference type="CDD" id="cd00757">
    <property type="entry name" value="ThiF_MoeB_HesA_family"/>
    <property type="match status" value="1"/>
</dbReference>
<dbReference type="Proteomes" id="UP000826651">
    <property type="component" value="Unassembled WGS sequence"/>
</dbReference>
<name>A0ABS7SFR1_9MICO</name>
<dbReference type="Pfam" id="PF00581">
    <property type="entry name" value="Rhodanese"/>
    <property type="match status" value="1"/>
</dbReference>
<organism evidence="3 4">
    <name type="scientific">Occultella gossypii</name>
    <dbReference type="NCBI Taxonomy" id="2800820"/>
    <lineage>
        <taxon>Bacteria</taxon>
        <taxon>Bacillati</taxon>
        <taxon>Actinomycetota</taxon>
        <taxon>Actinomycetes</taxon>
        <taxon>Micrococcales</taxon>
        <taxon>Ruaniaceae</taxon>
        <taxon>Occultella</taxon>
    </lineage>
</organism>
<dbReference type="PROSITE" id="PS50206">
    <property type="entry name" value="RHODANESE_3"/>
    <property type="match status" value="1"/>
</dbReference>
<dbReference type="InterPro" id="IPR035985">
    <property type="entry name" value="Ubiquitin-activating_enz"/>
</dbReference>
<feature type="domain" description="Rhodanese" evidence="2">
    <location>
        <begin position="325"/>
        <end position="407"/>
    </location>
</feature>
<evidence type="ECO:0000313" key="3">
    <source>
        <dbReference type="EMBL" id="MBZ2199187.1"/>
    </source>
</evidence>
<dbReference type="InterPro" id="IPR001763">
    <property type="entry name" value="Rhodanese-like_dom"/>
</dbReference>